<keyword evidence="2" id="KW-0812">Transmembrane</keyword>
<evidence type="ECO:0000256" key="2">
    <source>
        <dbReference type="SAM" id="Phobius"/>
    </source>
</evidence>
<dbReference type="RefSeq" id="XP_006817817.1">
    <property type="nucleotide sequence ID" value="XM_006817754.1"/>
</dbReference>
<feature type="compositionally biased region" description="Basic residues" evidence="1">
    <location>
        <begin position="368"/>
        <end position="386"/>
    </location>
</feature>
<keyword evidence="2" id="KW-0472">Membrane</keyword>
<feature type="transmembrane region" description="Helical" evidence="2">
    <location>
        <begin position="207"/>
        <end position="229"/>
    </location>
</feature>
<evidence type="ECO:0000313" key="4">
    <source>
        <dbReference type="RefSeq" id="XP_006817817.1"/>
    </source>
</evidence>
<proteinExistence type="predicted"/>
<organism evidence="3 4">
    <name type="scientific">Saccoglossus kowalevskii</name>
    <name type="common">Acorn worm</name>
    <dbReference type="NCBI Taxonomy" id="10224"/>
    <lineage>
        <taxon>Eukaryota</taxon>
        <taxon>Metazoa</taxon>
        <taxon>Hemichordata</taxon>
        <taxon>Enteropneusta</taxon>
        <taxon>Harrimaniidae</taxon>
        <taxon>Saccoglossus</taxon>
    </lineage>
</organism>
<feature type="region of interest" description="Disordered" evidence="1">
    <location>
        <begin position="311"/>
        <end position="386"/>
    </location>
</feature>
<feature type="compositionally biased region" description="Basic and acidic residues" evidence="1">
    <location>
        <begin position="336"/>
        <end position="359"/>
    </location>
</feature>
<protein>
    <submittedName>
        <fullName evidence="4">Uncharacterized protein LOC100377028</fullName>
    </submittedName>
</protein>
<evidence type="ECO:0000256" key="1">
    <source>
        <dbReference type="SAM" id="MobiDB-lite"/>
    </source>
</evidence>
<gene>
    <name evidence="4" type="primary">LOC100377028</name>
</gene>
<dbReference type="Proteomes" id="UP000694865">
    <property type="component" value="Unplaced"/>
</dbReference>
<keyword evidence="2" id="KW-1133">Transmembrane helix</keyword>
<reference evidence="4" key="1">
    <citation type="submission" date="2025-08" db="UniProtKB">
        <authorList>
            <consortium name="RefSeq"/>
        </authorList>
    </citation>
    <scope>IDENTIFICATION</scope>
    <source>
        <tissue evidence="4">Testes</tissue>
    </source>
</reference>
<keyword evidence="3" id="KW-1185">Reference proteome</keyword>
<name>A0ABM0MCS6_SACKO</name>
<accession>A0ABM0MCS6</accession>
<dbReference type="GeneID" id="100377028"/>
<sequence length="386" mass="43393">MSLYLIDPDGDGPLNPFTVHCDMWTEASAVTTIRHNQEDRTHVQGYDEPGSYMANITYGDVSIDQIRAVIDTSDTCEQWIGYDCYHSAFNFDTDVPNAWWVDYSGTNHYYWGSSGNQEGFCQCGVNGDCDDATGGINDALNIKCNCDNNDNKWRTDEGYLTDKTVLPVTALQFGDSGDNTEEGYHTLGPLTCIAAETPAWTKTSGGVATIVVICIIIAIATLIAAGCVYRIVVVACYRKPVALEGRPSLSTCCEDICGIKFRTYINDYYKRKNTKHVWKTSMNQVMVTPRERDKINGDIIMYPTQCHEDHRMNKTEKHSLSTSKKNMGDKMFPSLPERKVSPVEFTKTNETKSNDESHHRPTVQTRGLKSKTARRGRRGRRTNKHK</sequence>
<evidence type="ECO:0000313" key="3">
    <source>
        <dbReference type="Proteomes" id="UP000694865"/>
    </source>
</evidence>
<dbReference type="Gene3D" id="2.60.120.1000">
    <property type="match status" value="1"/>
</dbReference>